<dbReference type="UniPathway" id="UPA00392"/>
<comment type="caution">
    <text evidence="14">The sequence shown here is derived from an EMBL/GenBank/DDBJ whole genome shotgun (WGS) entry which is preliminary data.</text>
</comment>
<dbReference type="SUPFAM" id="SSF111337">
    <property type="entry name" value="QueA-like"/>
    <property type="match status" value="1"/>
</dbReference>
<dbReference type="EMBL" id="PFSY01000117">
    <property type="protein sequence ID" value="PJC01856.1"/>
    <property type="molecule type" value="Genomic_DNA"/>
</dbReference>
<dbReference type="GO" id="GO:0051075">
    <property type="term" value="F:S-adenosylmethionine:tRNA ribosyltransferase-isomerase activity"/>
    <property type="evidence" value="ECO:0007669"/>
    <property type="project" value="UniProtKB-EC"/>
</dbReference>
<evidence type="ECO:0000256" key="5">
    <source>
        <dbReference type="ARBA" id="ARBA00022679"/>
    </source>
</evidence>
<gene>
    <name evidence="13" type="primary">queA</name>
    <name evidence="14" type="ORF">CO073_02550</name>
</gene>
<evidence type="ECO:0000313" key="15">
    <source>
        <dbReference type="Proteomes" id="UP000230136"/>
    </source>
</evidence>
<evidence type="ECO:0000256" key="3">
    <source>
        <dbReference type="ARBA" id="ARBA00011245"/>
    </source>
</evidence>
<comment type="catalytic activity">
    <reaction evidence="8 13">
        <text>7-aminomethyl-7-carbaguanosine(34) in tRNA + S-adenosyl-L-methionine = epoxyqueuosine(34) in tRNA + adenine + L-methionine + 2 H(+)</text>
        <dbReference type="Rhea" id="RHEA:32155"/>
        <dbReference type="Rhea" id="RHEA-COMP:10342"/>
        <dbReference type="Rhea" id="RHEA-COMP:18582"/>
        <dbReference type="ChEBI" id="CHEBI:15378"/>
        <dbReference type="ChEBI" id="CHEBI:16708"/>
        <dbReference type="ChEBI" id="CHEBI:57844"/>
        <dbReference type="ChEBI" id="CHEBI:59789"/>
        <dbReference type="ChEBI" id="CHEBI:82833"/>
        <dbReference type="ChEBI" id="CHEBI:194443"/>
        <dbReference type="EC" id="2.4.99.17"/>
    </reaction>
</comment>
<evidence type="ECO:0000256" key="7">
    <source>
        <dbReference type="ARBA" id="ARBA00022785"/>
    </source>
</evidence>
<evidence type="ECO:0000256" key="12">
    <source>
        <dbReference type="ARBA" id="ARBA00076160"/>
    </source>
</evidence>
<evidence type="ECO:0000256" key="8">
    <source>
        <dbReference type="ARBA" id="ARBA00052751"/>
    </source>
</evidence>
<evidence type="ECO:0000256" key="6">
    <source>
        <dbReference type="ARBA" id="ARBA00022691"/>
    </source>
</evidence>
<dbReference type="Gene3D" id="3.40.1780.10">
    <property type="entry name" value="QueA-like"/>
    <property type="match status" value="1"/>
</dbReference>
<evidence type="ECO:0000256" key="13">
    <source>
        <dbReference type="HAMAP-Rule" id="MF_00113"/>
    </source>
</evidence>
<comment type="similarity">
    <text evidence="9 13">Belongs to the QueA family.</text>
</comment>
<dbReference type="InterPro" id="IPR042119">
    <property type="entry name" value="QueA_dom2"/>
</dbReference>
<evidence type="ECO:0000256" key="2">
    <source>
        <dbReference type="ARBA" id="ARBA00004691"/>
    </source>
</evidence>
<keyword evidence="5 13" id="KW-0808">Transferase</keyword>
<sequence length="342" mass="39426">MRLEEFDYNLPAELIAQTPPEQRDQARFLIYDHGNIKHQKFYDLIDILQSGDVLVLNDSKVFPARLHGARVDTASPVEVFLLRDQGQGIWECLIGHARTKPGLQIEFLQDLQASLVEPQEERWLVRFNQTGDQFMETINQIGSTPIPPYIKTEDSQEIRDEYQTVYANKVGSVAAPTAGFHFTDELLEKLKDKGIQIEYVTLHVGLGTFAPVKVDNIKEHKMHSEYYQVDQDVWQRIKKAKEEKRRVVSVGTTATRVLESVAREEKLQDWTDIFIYPGFEFKMIDSLITNFHLPKSTLLMLVSALLEAKGNPDGIKELMRIYQEAINEQYRFYSFGDAMIII</sequence>
<dbReference type="EC" id="2.4.99.17" evidence="10 13"/>
<dbReference type="NCBIfam" id="TIGR00113">
    <property type="entry name" value="queA"/>
    <property type="match status" value="1"/>
</dbReference>
<dbReference type="InterPro" id="IPR036100">
    <property type="entry name" value="QueA_sf"/>
</dbReference>
<keyword evidence="7 13" id="KW-0671">Queuosine biosynthesis</keyword>
<keyword evidence="4 13" id="KW-0963">Cytoplasm</keyword>
<evidence type="ECO:0000313" key="14">
    <source>
        <dbReference type="EMBL" id="PJC01856.1"/>
    </source>
</evidence>
<dbReference type="NCBIfam" id="NF001140">
    <property type="entry name" value="PRK00147.1"/>
    <property type="match status" value="1"/>
</dbReference>
<evidence type="ECO:0000256" key="10">
    <source>
        <dbReference type="ARBA" id="ARBA00066503"/>
    </source>
</evidence>
<protein>
    <recommendedName>
        <fullName evidence="11 13">S-adenosylmethionine:tRNA ribosyltransferase-isomerase</fullName>
        <ecNumber evidence="10 13">2.4.99.17</ecNumber>
    </recommendedName>
    <alternativeName>
        <fullName evidence="12 13">Queuosine biosynthesis protein QueA</fullName>
    </alternativeName>
</protein>
<evidence type="ECO:0000256" key="9">
    <source>
        <dbReference type="ARBA" id="ARBA00061210"/>
    </source>
</evidence>
<dbReference type="Proteomes" id="UP000230136">
    <property type="component" value="Unassembled WGS sequence"/>
</dbReference>
<reference evidence="15" key="1">
    <citation type="submission" date="2017-09" db="EMBL/GenBank/DDBJ databases">
        <title>Depth-based differentiation of microbial function through sediment-hosted aquifers and enrichment of novel symbionts in the deep terrestrial subsurface.</title>
        <authorList>
            <person name="Probst A.J."/>
            <person name="Ladd B."/>
            <person name="Jarett J.K."/>
            <person name="Geller-Mcgrath D.E."/>
            <person name="Sieber C.M.K."/>
            <person name="Emerson J.B."/>
            <person name="Anantharaman K."/>
            <person name="Thomas B.C."/>
            <person name="Malmstrom R."/>
            <person name="Stieglmeier M."/>
            <person name="Klingl A."/>
            <person name="Woyke T."/>
            <person name="Ryan C.M."/>
            <person name="Banfield J.F."/>
        </authorList>
    </citation>
    <scope>NUCLEOTIDE SEQUENCE [LARGE SCALE GENOMIC DNA]</scope>
</reference>
<comment type="pathway">
    <text evidence="2 13">tRNA modification; tRNA-queuosine biosynthesis.</text>
</comment>
<evidence type="ECO:0000256" key="1">
    <source>
        <dbReference type="ARBA" id="ARBA00004496"/>
    </source>
</evidence>
<comment type="function">
    <text evidence="13">Transfers and isomerizes the ribose moiety from AdoMet to the 7-aminomethyl group of 7-deazaguanine (preQ1-tRNA) to give epoxyqueuosine (oQ-tRNA).</text>
</comment>
<evidence type="ECO:0000256" key="11">
    <source>
        <dbReference type="ARBA" id="ARBA00069325"/>
    </source>
</evidence>
<dbReference type="InterPro" id="IPR003699">
    <property type="entry name" value="QueA"/>
</dbReference>
<name>A0A2M8DR93_9BACT</name>
<dbReference type="InterPro" id="IPR042118">
    <property type="entry name" value="QueA_dom1"/>
</dbReference>
<keyword evidence="14" id="KW-0413">Isomerase</keyword>
<dbReference type="HAMAP" id="MF_00113">
    <property type="entry name" value="QueA"/>
    <property type="match status" value="1"/>
</dbReference>
<keyword evidence="6 13" id="KW-0949">S-adenosyl-L-methionine</keyword>
<proteinExistence type="inferred from homology"/>
<dbReference type="PANTHER" id="PTHR30307">
    <property type="entry name" value="S-ADENOSYLMETHIONINE:TRNA RIBOSYLTRANSFERASE-ISOMERASE"/>
    <property type="match status" value="1"/>
</dbReference>
<dbReference type="GO" id="GO:0005737">
    <property type="term" value="C:cytoplasm"/>
    <property type="evidence" value="ECO:0007669"/>
    <property type="project" value="UniProtKB-SubCell"/>
</dbReference>
<evidence type="ECO:0000256" key="4">
    <source>
        <dbReference type="ARBA" id="ARBA00022490"/>
    </source>
</evidence>
<dbReference type="Pfam" id="PF02547">
    <property type="entry name" value="Queuosine_synth"/>
    <property type="match status" value="1"/>
</dbReference>
<comment type="subunit">
    <text evidence="3 13">Monomer.</text>
</comment>
<dbReference type="AlphaFoldDB" id="A0A2M8DR93"/>
<organism evidence="14 15">
    <name type="scientific">Candidatus Komeilibacteria bacterium CG_4_9_14_0_8_um_filter_36_9</name>
    <dbReference type="NCBI Taxonomy" id="1974473"/>
    <lineage>
        <taxon>Bacteria</taxon>
        <taxon>Candidatus Komeiliibacteriota</taxon>
    </lineage>
</organism>
<dbReference type="FunFam" id="3.40.1780.10:FF:000001">
    <property type="entry name" value="S-adenosylmethionine:tRNA ribosyltransferase-isomerase"/>
    <property type="match status" value="1"/>
</dbReference>
<accession>A0A2M8DR93</accession>
<dbReference type="Gene3D" id="2.40.10.240">
    <property type="entry name" value="QueA-like"/>
    <property type="match status" value="1"/>
</dbReference>
<dbReference type="GO" id="GO:0008616">
    <property type="term" value="P:tRNA queuosine(34) biosynthetic process"/>
    <property type="evidence" value="ECO:0007669"/>
    <property type="project" value="UniProtKB-UniRule"/>
</dbReference>
<comment type="subcellular location">
    <subcellularLocation>
        <location evidence="1 13">Cytoplasm</location>
    </subcellularLocation>
</comment>
<dbReference type="PANTHER" id="PTHR30307:SF0">
    <property type="entry name" value="S-ADENOSYLMETHIONINE:TRNA RIBOSYLTRANSFERASE-ISOMERASE"/>
    <property type="match status" value="1"/>
</dbReference>